<proteinExistence type="predicted"/>
<feature type="domain" description="B box-type" evidence="5">
    <location>
        <begin position="1"/>
        <end position="27"/>
    </location>
</feature>
<dbReference type="PROSITE" id="PS50119">
    <property type="entry name" value="ZF_BBOX"/>
    <property type="match status" value="1"/>
</dbReference>
<reference evidence="8" key="1">
    <citation type="submission" date="2025-08" db="UniProtKB">
        <authorList>
            <consortium name="RefSeq"/>
        </authorList>
    </citation>
    <scope>IDENTIFICATION</scope>
    <source>
        <strain evidence="8">Wakin</strain>
        <tissue evidence="8">Muscle</tissue>
    </source>
</reference>
<gene>
    <name evidence="8" type="primary">LOC113052537</name>
</gene>
<dbReference type="FunFam" id="2.60.120.920:FF:000004">
    <property type="entry name" value="Butyrophilin subfamily 1 member A1"/>
    <property type="match status" value="1"/>
</dbReference>
<dbReference type="InterPro" id="IPR000315">
    <property type="entry name" value="Znf_B-box"/>
</dbReference>
<keyword evidence="2" id="KW-0862">Zinc</keyword>
<evidence type="ECO:0000313" key="7">
    <source>
        <dbReference type="Proteomes" id="UP000515129"/>
    </source>
</evidence>
<dbReference type="InterPro" id="IPR043136">
    <property type="entry name" value="B30.2/SPRY_sf"/>
</dbReference>
<evidence type="ECO:0000259" key="6">
    <source>
        <dbReference type="PROSITE" id="PS50188"/>
    </source>
</evidence>
<name>A0A6P6KKC4_CARAU</name>
<dbReference type="Gene3D" id="3.30.160.60">
    <property type="entry name" value="Classic Zinc Finger"/>
    <property type="match status" value="1"/>
</dbReference>
<dbReference type="OrthoDB" id="6105938at2759"/>
<dbReference type="CDD" id="cd19769">
    <property type="entry name" value="Bbox2_TRIM16-like"/>
    <property type="match status" value="1"/>
</dbReference>
<evidence type="ECO:0000256" key="3">
    <source>
        <dbReference type="PROSITE-ProRule" id="PRU00024"/>
    </source>
</evidence>
<dbReference type="SUPFAM" id="SSF57845">
    <property type="entry name" value="B-box zinc-binding domain"/>
    <property type="match status" value="1"/>
</dbReference>
<dbReference type="RefSeq" id="XP_026072733.1">
    <property type="nucleotide sequence ID" value="XM_026216948.1"/>
</dbReference>
<dbReference type="SUPFAM" id="SSF49899">
    <property type="entry name" value="Concanavalin A-like lectins/glucanases"/>
    <property type="match status" value="1"/>
</dbReference>
<keyword evidence="1 3" id="KW-0863">Zinc-finger</keyword>
<dbReference type="InterPro" id="IPR058030">
    <property type="entry name" value="TRIM8/14/16/25/29/45/65_CC"/>
</dbReference>
<keyword evidence="1 3" id="KW-0479">Metal-binding</keyword>
<dbReference type="InterPro" id="IPR050143">
    <property type="entry name" value="TRIM/RBCC"/>
</dbReference>
<evidence type="ECO:0000259" key="5">
    <source>
        <dbReference type="PROSITE" id="PS50119"/>
    </source>
</evidence>
<evidence type="ECO:0000256" key="4">
    <source>
        <dbReference type="SAM" id="Coils"/>
    </source>
</evidence>
<dbReference type="Proteomes" id="UP000515129">
    <property type="component" value="Chromosome 32"/>
</dbReference>
<accession>A0A6P6KKC4</accession>
<keyword evidence="7" id="KW-1185">Reference proteome</keyword>
<dbReference type="GO" id="GO:0008270">
    <property type="term" value="F:zinc ion binding"/>
    <property type="evidence" value="ECO:0007669"/>
    <property type="project" value="UniProtKB-KW"/>
</dbReference>
<dbReference type="InterPro" id="IPR006574">
    <property type="entry name" value="PRY"/>
</dbReference>
<dbReference type="CDD" id="cd13733">
    <property type="entry name" value="SPRY_PRY_C-I_1"/>
    <property type="match status" value="1"/>
</dbReference>
<evidence type="ECO:0000256" key="2">
    <source>
        <dbReference type="ARBA" id="ARBA00022833"/>
    </source>
</evidence>
<feature type="domain" description="B30.2/SPRY" evidence="6">
    <location>
        <begin position="273"/>
        <end position="467"/>
    </location>
</feature>
<feature type="coiled-coil region" evidence="4">
    <location>
        <begin position="56"/>
        <end position="102"/>
    </location>
</feature>
<dbReference type="PROSITE" id="PS50188">
    <property type="entry name" value="B302_SPRY"/>
    <property type="match status" value="1"/>
</dbReference>
<sequence>MFCRDHQTCLCLVCTETEHKTHNAVPIKEESGHKRSTTEKNKANKVELFTDLIRSIERCRDELLEVMEQKQKAAETQAEEFIRELEQEISELKKRDTELEQLSHTDDHLHLLQVYSSVCTPPEVKTWMNININTGLLNTEFLDKALTCLQEKVNKDLKKIHEITQPSFIRGFNFVPPTSQPSANGIFEFGSTNTDCVSSHPSLVPKSSSAMEKKDQTVTVRTQQGIPTEILDAKTSNVQTEGKIYFTLGKTDCSTHSTKRAGKMNKQVKVSQFSARSPVADLSTIQKLYAVIVVLDPNTAYPRLKLSKNRKQVSYGESWGDVPNNPERFDSSACVLGNDGYSCGRFYFEVQVSDKTEWDLGMARGSIHRKGKITVCPEKGFWCIWLRNGCEYVANESRPVSISLKDKPQKVGVFVDYEEGLVSFYNVGTKALIYSFTGHSFTEKIYPFFSPCNKRGHINSKPLIIHTVG</sequence>
<evidence type="ECO:0000256" key="1">
    <source>
        <dbReference type="ARBA" id="ARBA00022771"/>
    </source>
</evidence>
<dbReference type="PRINTS" id="PR01407">
    <property type="entry name" value="BUTYPHLNCDUF"/>
</dbReference>
<dbReference type="SMART" id="SM00449">
    <property type="entry name" value="SPRY"/>
    <property type="match status" value="1"/>
</dbReference>
<dbReference type="Pfam" id="PF13765">
    <property type="entry name" value="PRY"/>
    <property type="match status" value="1"/>
</dbReference>
<dbReference type="GeneID" id="113052537"/>
<dbReference type="InterPro" id="IPR003877">
    <property type="entry name" value="SPRY_dom"/>
</dbReference>
<organism evidence="7 8">
    <name type="scientific">Carassius auratus</name>
    <name type="common">Goldfish</name>
    <dbReference type="NCBI Taxonomy" id="7957"/>
    <lineage>
        <taxon>Eukaryota</taxon>
        <taxon>Metazoa</taxon>
        <taxon>Chordata</taxon>
        <taxon>Craniata</taxon>
        <taxon>Vertebrata</taxon>
        <taxon>Euteleostomi</taxon>
        <taxon>Actinopterygii</taxon>
        <taxon>Neopterygii</taxon>
        <taxon>Teleostei</taxon>
        <taxon>Ostariophysi</taxon>
        <taxon>Cypriniformes</taxon>
        <taxon>Cyprinidae</taxon>
        <taxon>Cyprininae</taxon>
        <taxon>Carassius</taxon>
    </lineage>
</organism>
<dbReference type="InterPro" id="IPR001870">
    <property type="entry name" value="B30.2/SPRY"/>
</dbReference>
<dbReference type="Gene3D" id="2.60.120.920">
    <property type="match status" value="1"/>
</dbReference>
<dbReference type="PANTHER" id="PTHR24103">
    <property type="entry name" value="E3 UBIQUITIN-PROTEIN LIGASE TRIM"/>
    <property type="match status" value="1"/>
</dbReference>
<evidence type="ECO:0000313" key="8">
    <source>
        <dbReference type="RefSeq" id="XP_026072733.1"/>
    </source>
</evidence>
<dbReference type="Pfam" id="PF25600">
    <property type="entry name" value="TRIM_CC"/>
    <property type="match status" value="1"/>
</dbReference>
<dbReference type="InterPro" id="IPR013320">
    <property type="entry name" value="ConA-like_dom_sf"/>
</dbReference>
<dbReference type="KEGG" id="caua:113052537"/>
<protein>
    <submittedName>
        <fullName evidence="8">E3 ubiquitin-protein ligase TRIM39-like</fullName>
    </submittedName>
</protein>
<dbReference type="InterPro" id="IPR003879">
    <property type="entry name" value="Butyrophylin_SPRY"/>
</dbReference>
<dbReference type="SMART" id="SM00589">
    <property type="entry name" value="PRY"/>
    <property type="match status" value="1"/>
</dbReference>
<dbReference type="AlphaFoldDB" id="A0A6P6KKC4"/>
<dbReference type="Pfam" id="PF00622">
    <property type="entry name" value="SPRY"/>
    <property type="match status" value="1"/>
</dbReference>
<keyword evidence="4" id="KW-0175">Coiled coil</keyword>